<dbReference type="InterPro" id="IPR036086">
    <property type="entry name" value="ParB/Sulfiredoxin_sf"/>
</dbReference>
<comment type="similarity">
    <text evidence="1">Belongs to the ParB family.</text>
</comment>
<dbReference type="Gene3D" id="3.90.1530.30">
    <property type="match status" value="1"/>
</dbReference>
<dbReference type="GO" id="GO:0045881">
    <property type="term" value="P:positive regulation of sporulation resulting in formation of a cellular spore"/>
    <property type="evidence" value="ECO:0007669"/>
    <property type="project" value="TreeGrafter"/>
</dbReference>
<dbReference type="NCBIfam" id="TIGR00180">
    <property type="entry name" value="parB_part"/>
    <property type="match status" value="1"/>
</dbReference>
<feature type="domain" description="ParB-like N-terminal" evidence="4">
    <location>
        <begin position="35"/>
        <end position="125"/>
    </location>
</feature>
<evidence type="ECO:0000259" key="4">
    <source>
        <dbReference type="SMART" id="SM00470"/>
    </source>
</evidence>
<evidence type="ECO:0000256" key="2">
    <source>
        <dbReference type="ARBA" id="ARBA00022829"/>
    </source>
</evidence>
<dbReference type="Pfam" id="PF17762">
    <property type="entry name" value="HTH_ParB"/>
    <property type="match status" value="1"/>
</dbReference>
<name>A0A2M7V7L1_9BACT</name>
<dbReference type="SUPFAM" id="SSF109709">
    <property type="entry name" value="KorB DNA-binding domain-like"/>
    <property type="match status" value="1"/>
</dbReference>
<evidence type="ECO:0000313" key="5">
    <source>
        <dbReference type="EMBL" id="PIZ94687.1"/>
    </source>
</evidence>
<dbReference type="CDD" id="cd16393">
    <property type="entry name" value="SPO0J_N"/>
    <property type="match status" value="1"/>
</dbReference>
<dbReference type="GO" id="GO:0003677">
    <property type="term" value="F:DNA binding"/>
    <property type="evidence" value="ECO:0007669"/>
    <property type="project" value="UniProtKB-KW"/>
</dbReference>
<accession>A0A2M7V7L1</accession>
<keyword evidence="3" id="KW-0238">DNA-binding</keyword>
<dbReference type="Pfam" id="PF23552">
    <property type="entry name" value="ParB_C"/>
    <property type="match status" value="1"/>
</dbReference>
<dbReference type="SMART" id="SM00470">
    <property type="entry name" value="ParB"/>
    <property type="match status" value="1"/>
</dbReference>
<proteinExistence type="inferred from homology"/>
<dbReference type="SUPFAM" id="SSF110849">
    <property type="entry name" value="ParB/Sulfiredoxin"/>
    <property type="match status" value="1"/>
</dbReference>
<dbReference type="PANTHER" id="PTHR33375">
    <property type="entry name" value="CHROMOSOME-PARTITIONING PROTEIN PARB-RELATED"/>
    <property type="match status" value="1"/>
</dbReference>
<gene>
    <name evidence="5" type="ORF">COX81_02890</name>
</gene>
<dbReference type="GO" id="GO:0005694">
    <property type="term" value="C:chromosome"/>
    <property type="evidence" value="ECO:0007669"/>
    <property type="project" value="TreeGrafter"/>
</dbReference>
<evidence type="ECO:0000313" key="6">
    <source>
        <dbReference type="Proteomes" id="UP000228568"/>
    </source>
</evidence>
<dbReference type="Gene3D" id="1.10.10.2830">
    <property type="match status" value="1"/>
</dbReference>
<reference evidence="6" key="1">
    <citation type="submission" date="2017-09" db="EMBL/GenBank/DDBJ databases">
        <title>Depth-based differentiation of microbial function through sediment-hosted aquifers and enrichment of novel symbionts in the deep terrestrial subsurface.</title>
        <authorList>
            <person name="Probst A.J."/>
            <person name="Ladd B."/>
            <person name="Jarett J.K."/>
            <person name="Geller-Mcgrath D.E."/>
            <person name="Sieber C.M.K."/>
            <person name="Emerson J.B."/>
            <person name="Anantharaman K."/>
            <person name="Thomas B.C."/>
            <person name="Malmstrom R."/>
            <person name="Stieglmeier M."/>
            <person name="Klingl A."/>
            <person name="Woyke T."/>
            <person name="Ryan C.M."/>
            <person name="Banfield J.F."/>
        </authorList>
    </citation>
    <scope>NUCLEOTIDE SEQUENCE [LARGE SCALE GENOMIC DNA]</scope>
</reference>
<dbReference type="PANTHER" id="PTHR33375:SF1">
    <property type="entry name" value="CHROMOSOME-PARTITIONING PROTEIN PARB-RELATED"/>
    <property type="match status" value="1"/>
</dbReference>
<evidence type="ECO:0000256" key="3">
    <source>
        <dbReference type="ARBA" id="ARBA00023125"/>
    </source>
</evidence>
<dbReference type="InterPro" id="IPR003115">
    <property type="entry name" value="ParB_N"/>
</dbReference>
<dbReference type="FunFam" id="3.90.1530.30:FF:000001">
    <property type="entry name" value="Chromosome partitioning protein ParB"/>
    <property type="match status" value="1"/>
</dbReference>
<dbReference type="AlphaFoldDB" id="A0A2M7V7L1"/>
<dbReference type="InterPro" id="IPR057240">
    <property type="entry name" value="ParB_dimer_C"/>
</dbReference>
<keyword evidence="2" id="KW-0159">Chromosome partition</keyword>
<organism evidence="5 6">
    <name type="scientific">Candidatus Magasanikbacteria bacterium CG_4_10_14_0_2_um_filter_37_12</name>
    <dbReference type="NCBI Taxonomy" id="1974637"/>
    <lineage>
        <taxon>Bacteria</taxon>
        <taxon>Candidatus Magasanikiibacteriota</taxon>
    </lineage>
</organism>
<sequence>MALGKGLNSLIPQSGMRKIIRKETGSDEQRHDRILHIPLSEVVPNSEQPRKNFDHKEIEDLVQSIKKHGILQPITVTEREDGGYELIAGERRLRSAGIAGLMNIPAIVRSATRQEKLELALIENIQRQNLDPVEEAFAYQRLIEEFGMTQQEVSEQVGKSRSAIANTIRLLELPDEIQKALVDGRLNVGKARALLSLKNEKEQMQVFGEMVGQKATVRDVERAVASKGQQSRKGSVRRDPNVRATEQLIEDRLGSPVHITQKGERGTIVIEYHSKGELKRIVEELT</sequence>
<protein>
    <submittedName>
        <fullName evidence="5">Chromosome partitioning protein ParB</fullName>
    </submittedName>
</protein>
<dbReference type="InterPro" id="IPR050336">
    <property type="entry name" value="Chromosome_partition/occlusion"/>
</dbReference>
<dbReference type="InterPro" id="IPR041468">
    <property type="entry name" value="HTH_ParB/Spo0J"/>
</dbReference>
<dbReference type="Proteomes" id="UP000228568">
    <property type="component" value="Unassembled WGS sequence"/>
</dbReference>
<dbReference type="FunFam" id="1.10.10.2830:FF:000001">
    <property type="entry name" value="Chromosome partitioning protein ParB"/>
    <property type="match status" value="1"/>
</dbReference>
<dbReference type="Pfam" id="PF02195">
    <property type="entry name" value="ParB_N"/>
    <property type="match status" value="1"/>
</dbReference>
<dbReference type="InterPro" id="IPR004437">
    <property type="entry name" value="ParB/RepB/Spo0J"/>
</dbReference>
<dbReference type="GO" id="GO:0007059">
    <property type="term" value="P:chromosome segregation"/>
    <property type="evidence" value="ECO:0007669"/>
    <property type="project" value="UniProtKB-KW"/>
</dbReference>
<evidence type="ECO:0000256" key="1">
    <source>
        <dbReference type="ARBA" id="ARBA00006295"/>
    </source>
</evidence>
<comment type="caution">
    <text evidence="5">The sequence shown here is derived from an EMBL/GenBank/DDBJ whole genome shotgun (WGS) entry which is preliminary data.</text>
</comment>
<dbReference type="EMBL" id="PFPK01000035">
    <property type="protein sequence ID" value="PIZ94687.1"/>
    <property type="molecule type" value="Genomic_DNA"/>
</dbReference>